<dbReference type="GO" id="GO:0006865">
    <property type="term" value="P:amino acid transport"/>
    <property type="evidence" value="ECO:0007669"/>
    <property type="project" value="UniProtKB-KW"/>
</dbReference>
<organism evidence="10 11">
    <name type="scientific">Candidatus Syntropharchaeum caldarium</name>
    <dbReference type="NCBI Taxonomy" id="1838285"/>
    <lineage>
        <taxon>Archaea</taxon>
        <taxon>Methanobacteriati</taxon>
        <taxon>Methanobacteriota</taxon>
        <taxon>Stenosarchaea group</taxon>
        <taxon>Methanomicrobia</taxon>
        <taxon>Methanosarcinales</taxon>
        <taxon>ANME-2 cluster</taxon>
        <taxon>Candidatus Syntropharchaeum</taxon>
    </lineage>
</organism>
<name>A0A1F2PAP1_9EURY</name>
<evidence type="ECO:0000256" key="2">
    <source>
        <dbReference type="ARBA" id="ARBA00022448"/>
    </source>
</evidence>
<dbReference type="InterPro" id="IPR001851">
    <property type="entry name" value="ABC_transp_permease"/>
</dbReference>
<dbReference type="CDD" id="cd06582">
    <property type="entry name" value="TM_PBP1_LivH_like"/>
    <property type="match status" value="1"/>
</dbReference>
<feature type="transmembrane region" description="Helical" evidence="9">
    <location>
        <begin position="219"/>
        <end position="242"/>
    </location>
</feature>
<feature type="transmembrane region" description="Helical" evidence="9">
    <location>
        <begin position="6"/>
        <end position="25"/>
    </location>
</feature>
<reference evidence="10" key="1">
    <citation type="submission" date="2016-05" db="EMBL/GenBank/DDBJ databases">
        <title>Microbial consortia oxidize butane by reversing methanogenesis.</title>
        <authorList>
            <person name="Laso-Perez R."/>
            <person name="Richter M."/>
            <person name="Wegener G."/>
            <person name="Musat F."/>
        </authorList>
    </citation>
    <scope>NUCLEOTIDE SEQUENCE [LARGE SCALE GENOMIC DNA]</scope>
    <source>
        <strain evidence="10">BOX2</strain>
    </source>
</reference>
<evidence type="ECO:0000256" key="1">
    <source>
        <dbReference type="ARBA" id="ARBA00004651"/>
    </source>
</evidence>
<evidence type="ECO:0000256" key="5">
    <source>
        <dbReference type="ARBA" id="ARBA00022970"/>
    </source>
</evidence>
<comment type="caution">
    <text evidence="10">The sequence shown here is derived from an EMBL/GenBank/DDBJ whole genome shotgun (WGS) entry which is preliminary data.</text>
</comment>
<dbReference type="Proteomes" id="UP000186940">
    <property type="component" value="Unassembled WGS sequence"/>
</dbReference>
<evidence type="ECO:0000256" key="8">
    <source>
        <dbReference type="ARBA" id="ARBA00037998"/>
    </source>
</evidence>
<sequence>MVVEGAIVYSNLLILLAIGLTLTYITTGVANFAQGSFAVFGSYLTLTALRIFDLHPYHSIPLAFVAGGVLGAGVYIIVLRPLIKRGATSVILMIATLALDLVLFGMIGAYSEFLSGISGKSAAKFIFTPLDHDIAGVSGVLVVSALVIILLIASLLILLYKTKFGIALRASMENPALAEVMGVNLEYTRLFAWMLSGALASTAGSLLPFRQEIVPATGAIIIVSIFAASIVGGIGNIFGAVLGGYAIGLSESLITYRLSLILGSGILIYGKVISLAILVLMLLLAPQGIAGINWRRWWRSRLKTSY</sequence>
<proteinExistence type="inferred from homology"/>
<feature type="transmembrane region" description="Helical" evidence="9">
    <location>
        <begin position="276"/>
        <end position="294"/>
    </location>
</feature>
<comment type="similarity">
    <text evidence="8">Belongs to the binding-protein-dependent transport system permease family. LivHM subfamily.</text>
</comment>
<feature type="transmembrane region" description="Helical" evidence="9">
    <location>
        <begin position="134"/>
        <end position="160"/>
    </location>
</feature>
<keyword evidence="3" id="KW-1003">Cell membrane</keyword>
<evidence type="ECO:0000256" key="6">
    <source>
        <dbReference type="ARBA" id="ARBA00022989"/>
    </source>
</evidence>
<dbReference type="GO" id="GO:0022857">
    <property type="term" value="F:transmembrane transporter activity"/>
    <property type="evidence" value="ECO:0007669"/>
    <property type="project" value="InterPro"/>
</dbReference>
<evidence type="ECO:0000256" key="7">
    <source>
        <dbReference type="ARBA" id="ARBA00023136"/>
    </source>
</evidence>
<feature type="transmembrane region" description="Helical" evidence="9">
    <location>
        <begin position="58"/>
        <end position="78"/>
    </location>
</feature>
<dbReference type="AlphaFoldDB" id="A0A1F2PAP1"/>
<gene>
    <name evidence="10" type="ORF">SCAL_000053</name>
</gene>
<evidence type="ECO:0000256" key="3">
    <source>
        <dbReference type="ARBA" id="ARBA00022475"/>
    </source>
</evidence>
<dbReference type="InterPro" id="IPR052157">
    <property type="entry name" value="BCAA_transport_permease"/>
</dbReference>
<keyword evidence="2" id="KW-0813">Transport</keyword>
<evidence type="ECO:0000256" key="9">
    <source>
        <dbReference type="SAM" id="Phobius"/>
    </source>
</evidence>
<dbReference type="EMBL" id="LYOS01000001">
    <property type="protein sequence ID" value="OFV68377.1"/>
    <property type="molecule type" value="Genomic_DNA"/>
</dbReference>
<evidence type="ECO:0000256" key="4">
    <source>
        <dbReference type="ARBA" id="ARBA00022692"/>
    </source>
</evidence>
<dbReference type="Pfam" id="PF02653">
    <property type="entry name" value="BPD_transp_2"/>
    <property type="match status" value="1"/>
</dbReference>
<feature type="transmembrane region" description="Helical" evidence="9">
    <location>
        <begin position="90"/>
        <end position="110"/>
    </location>
</feature>
<comment type="subcellular location">
    <subcellularLocation>
        <location evidence="1">Cell membrane</location>
        <topology evidence="1">Multi-pass membrane protein</topology>
    </subcellularLocation>
</comment>
<dbReference type="PANTHER" id="PTHR11795">
    <property type="entry name" value="BRANCHED-CHAIN AMINO ACID TRANSPORT SYSTEM PERMEASE PROTEIN LIVH"/>
    <property type="match status" value="1"/>
</dbReference>
<evidence type="ECO:0000313" key="11">
    <source>
        <dbReference type="Proteomes" id="UP000186940"/>
    </source>
</evidence>
<evidence type="ECO:0000313" key="10">
    <source>
        <dbReference type="EMBL" id="OFV68377.1"/>
    </source>
</evidence>
<keyword evidence="5" id="KW-0029">Amino-acid transport</keyword>
<feature type="transmembrane region" description="Helical" evidence="9">
    <location>
        <begin position="190"/>
        <end position="207"/>
    </location>
</feature>
<dbReference type="PATRIC" id="fig|1838285.3.peg.55"/>
<dbReference type="STRING" id="1838285.SCAL_000053"/>
<keyword evidence="11" id="KW-1185">Reference proteome</keyword>
<protein>
    <submittedName>
        <fullName evidence="10">Branched-chain amino acid ABC transporter permease</fullName>
    </submittedName>
</protein>
<keyword evidence="4 9" id="KW-0812">Transmembrane</keyword>
<keyword evidence="7 9" id="KW-0472">Membrane</keyword>
<dbReference type="PANTHER" id="PTHR11795:SF449">
    <property type="entry name" value="BRANCHED-CHAIN AMINO ACID TRANSPORT PERMEASE PROTEIN LIVH-RELATED"/>
    <property type="match status" value="1"/>
</dbReference>
<accession>A0A1F2PAP1</accession>
<feature type="transmembrane region" description="Helical" evidence="9">
    <location>
        <begin position="254"/>
        <end position="270"/>
    </location>
</feature>
<dbReference type="GO" id="GO:0005886">
    <property type="term" value="C:plasma membrane"/>
    <property type="evidence" value="ECO:0007669"/>
    <property type="project" value="UniProtKB-SubCell"/>
</dbReference>
<keyword evidence="6 9" id="KW-1133">Transmembrane helix</keyword>